<reference evidence="2" key="1">
    <citation type="journal article" date="2019" name="Int. J. Syst. Evol. Microbiol.">
        <title>The Global Catalogue of Microorganisms (GCM) 10K type strain sequencing project: providing services to taxonomists for standard genome sequencing and annotation.</title>
        <authorList>
            <consortium name="The Broad Institute Genomics Platform"/>
            <consortium name="The Broad Institute Genome Sequencing Center for Infectious Disease"/>
            <person name="Wu L."/>
            <person name="Ma J."/>
        </authorList>
    </citation>
    <scope>NUCLEOTIDE SEQUENCE [LARGE SCALE GENOMIC DNA]</scope>
    <source>
        <strain evidence="2">JCM 17342</strain>
    </source>
</reference>
<comment type="caution">
    <text evidence="1">The sequence shown here is derived from an EMBL/GenBank/DDBJ whole genome shotgun (WGS) entry which is preliminary data.</text>
</comment>
<evidence type="ECO:0000313" key="2">
    <source>
        <dbReference type="Proteomes" id="UP001501747"/>
    </source>
</evidence>
<dbReference type="InterPro" id="IPR045596">
    <property type="entry name" value="DUF6459"/>
</dbReference>
<evidence type="ECO:0000313" key="1">
    <source>
        <dbReference type="EMBL" id="GAA3991287.1"/>
    </source>
</evidence>
<keyword evidence="2" id="KW-1185">Reference proteome</keyword>
<protein>
    <submittedName>
        <fullName evidence="1">Uncharacterized protein</fullName>
    </submittedName>
</protein>
<dbReference type="RefSeq" id="WP_344871091.1">
    <property type="nucleotide sequence ID" value="NZ_BAABAL010000005.1"/>
</dbReference>
<name>A0ABP7R1Z7_9PSEU</name>
<gene>
    <name evidence="1" type="ORF">GCM10022247_07610</name>
</gene>
<organism evidence="1 2">
    <name type="scientific">Allokutzneria multivorans</name>
    <dbReference type="NCBI Taxonomy" id="1142134"/>
    <lineage>
        <taxon>Bacteria</taxon>
        <taxon>Bacillati</taxon>
        <taxon>Actinomycetota</taxon>
        <taxon>Actinomycetes</taxon>
        <taxon>Pseudonocardiales</taxon>
        <taxon>Pseudonocardiaceae</taxon>
        <taxon>Allokutzneria</taxon>
    </lineage>
</organism>
<dbReference type="Pfam" id="PF20060">
    <property type="entry name" value="DUF6459"/>
    <property type="match status" value="1"/>
</dbReference>
<dbReference type="EMBL" id="BAABAL010000005">
    <property type="protein sequence ID" value="GAA3991287.1"/>
    <property type="molecule type" value="Genomic_DNA"/>
</dbReference>
<accession>A0ABP7R1Z7</accession>
<dbReference type="Proteomes" id="UP001501747">
    <property type="component" value="Unassembled WGS sequence"/>
</dbReference>
<sequence length="153" mass="17201">MAVVMRLPAYLAEPEAEEPTEPPTAALDQLMLRLDLGKRRIDGQDPVRARRQRTRTSAGHLISMILEALDGRRPLRQLLHTRLAEPVHRRLVAELRDSRPGHTHRLRTVHVCEPAEGVIEANGTITAGPRVRAVVARIECTDRGWLCTTFTIL</sequence>
<proteinExistence type="predicted"/>